<evidence type="ECO:0000313" key="2">
    <source>
        <dbReference type="Proteomes" id="UP000597444"/>
    </source>
</evidence>
<keyword evidence="2" id="KW-1185">Reference proteome</keyword>
<protein>
    <recommendedName>
        <fullName evidence="3">DUF4177 domain-containing protein</fullName>
    </recommendedName>
</protein>
<reference evidence="1" key="1">
    <citation type="submission" date="2020-10" db="EMBL/GenBank/DDBJ databases">
        <title>Taxonomic study of unclassified bacteria belonging to the class Ktedonobacteria.</title>
        <authorList>
            <person name="Yabe S."/>
            <person name="Wang C.M."/>
            <person name="Zheng Y."/>
            <person name="Sakai Y."/>
            <person name="Cavaletti L."/>
            <person name="Monciardini P."/>
            <person name="Donadio S."/>
        </authorList>
    </citation>
    <scope>NUCLEOTIDE SEQUENCE</scope>
    <source>
        <strain evidence="1">ID150040</strain>
    </source>
</reference>
<dbReference type="EMBL" id="BNJK01000001">
    <property type="protein sequence ID" value="GHO95982.1"/>
    <property type="molecule type" value="Genomic_DNA"/>
</dbReference>
<name>A0A8J3ISF4_9CHLR</name>
<dbReference type="RefSeq" id="WP_220206632.1">
    <property type="nucleotide sequence ID" value="NZ_BNJK01000001.1"/>
</dbReference>
<accession>A0A8J3ISF4</accession>
<sequence length="98" mass="11281">MFGPRPFQTQRFSHLSMADKPDVRPSVFIPTVYEQVTAEPAQWEYHVLTIDVREAPLPDAEQLNALGKEGWILVSLLDESASGEGHRVHYYFVRRPQE</sequence>
<gene>
    <name evidence="1" type="ORF">KSF_060300</name>
</gene>
<proteinExistence type="predicted"/>
<organism evidence="1 2">
    <name type="scientific">Reticulibacter mediterranei</name>
    <dbReference type="NCBI Taxonomy" id="2778369"/>
    <lineage>
        <taxon>Bacteria</taxon>
        <taxon>Bacillati</taxon>
        <taxon>Chloroflexota</taxon>
        <taxon>Ktedonobacteria</taxon>
        <taxon>Ktedonobacterales</taxon>
        <taxon>Reticulibacteraceae</taxon>
        <taxon>Reticulibacter</taxon>
    </lineage>
</organism>
<evidence type="ECO:0008006" key="3">
    <source>
        <dbReference type="Google" id="ProtNLM"/>
    </source>
</evidence>
<comment type="caution">
    <text evidence="1">The sequence shown here is derived from an EMBL/GenBank/DDBJ whole genome shotgun (WGS) entry which is preliminary data.</text>
</comment>
<evidence type="ECO:0000313" key="1">
    <source>
        <dbReference type="EMBL" id="GHO95982.1"/>
    </source>
</evidence>
<dbReference type="AlphaFoldDB" id="A0A8J3ISF4"/>
<dbReference type="Proteomes" id="UP000597444">
    <property type="component" value="Unassembled WGS sequence"/>
</dbReference>